<name>A0ABS5CYW1_9MOLU</name>
<organism evidence="3 5">
    <name type="scientific">Candidatus Phytoplasma meliae</name>
    <dbReference type="NCBI Taxonomy" id="1848402"/>
    <lineage>
        <taxon>Bacteria</taxon>
        <taxon>Bacillati</taxon>
        <taxon>Mycoplasmatota</taxon>
        <taxon>Mollicutes</taxon>
        <taxon>Acholeplasmatales</taxon>
        <taxon>Acholeplasmataceae</taxon>
        <taxon>Candidatus Phytoplasma</taxon>
        <taxon>16SrXIII (Mexican periwinkle virescence group)</taxon>
    </lineage>
</organism>
<keyword evidence="2" id="KW-1133">Transmembrane helix</keyword>
<sequence>MQGSYYQQQGYSHPEVKTPFKLSGAQIVGSILTFGGCYFLMTVYNGGVIFKQNRNQIMGLAQQKAQLQEQIKDLKAQKERLELTLHLKK</sequence>
<reference evidence="3 5" key="1">
    <citation type="submission" date="2021-04" db="EMBL/GenBank/DDBJ databases">
        <title>Genomic features of Candidatus Phytoplasma meliae isolate ChTYXIII (1SrXIII-G).</title>
        <authorList>
            <person name="Fernandez F.D."/>
            <person name="Conci L.R."/>
        </authorList>
    </citation>
    <scope>NUCLEOTIDE SEQUENCE [LARGE SCALE GENOMIC DNA]</scope>
    <source>
        <strain evidence="3">ChTYXIII-Mo</strain>
    </source>
</reference>
<evidence type="ECO:0000256" key="1">
    <source>
        <dbReference type="SAM" id="Coils"/>
    </source>
</evidence>
<keyword evidence="2" id="KW-0812">Transmembrane</keyword>
<feature type="coiled-coil region" evidence="1">
    <location>
        <begin position="50"/>
        <end position="84"/>
    </location>
</feature>
<dbReference type="RefSeq" id="WP_203552422.1">
    <property type="nucleotide sequence ID" value="NZ_JACAOD020000014.1"/>
</dbReference>
<accession>A0ABS5CYW1</accession>
<gene>
    <name evidence="3" type="ORF">CHTY_002885</name>
    <name evidence="4" type="ORF">CHTY_003430</name>
</gene>
<evidence type="ECO:0000313" key="4">
    <source>
        <dbReference type="EMBL" id="MBP5836267.1"/>
    </source>
</evidence>
<evidence type="ECO:0000313" key="5">
    <source>
        <dbReference type="Proteomes" id="UP001195571"/>
    </source>
</evidence>
<evidence type="ECO:0000256" key="2">
    <source>
        <dbReference type="SAM" id="Phobius"/>
    </source>
</evidence>
<protein>
    <submittedName>
        <fullName evidence="3">Uncharacterized protein</fullName>
    </submittedName>
</protein>
<keyword evidence="5" id="KW-1185">Reference proteome</keyword>
<dbReference type="Proteomes" id="UP001195571">
    <property type="component" value="Unassembled WGS sequence"/>
</dbReference>
<keyword evidence="2" id="KW-0472">Membrane</keyword>
<proteinExistence type="predicted"/>
<dbReference type="EMBL" id="JACAOD020000018">
    <property type="protein sequence ID" value="MBP5836267.1"/>
    <property type="molecule type" value="Genomic_DNA"/>
</dbReference>
<feature type="transmembrane region" description="Helical" evidence="2">
    <location>
        <begin position="27"/>
        <end position="50"/>
    </location>
</feature>
<dbReference type="EMBL" id="JACAOD020000014">
    <property type="protein sequence ID" value="MBP5836164.1"/>
    <property type="molecule type" value="Genomic_DNA"/>
</dbReference>
<keyword evidence="1" id="KW-0175">Coiled coil</keyword>
<evidence type="ECO:0000313" key="3">
    <source>
        <dbReference type="EMBL" id="MBP5836164.1"/>
    </source>
</evidence>
<comment type="caution">
    <text evidence="3">The sequence shown here is derived from an EMBL/GenBank/DDBJ whole genome shotgun (WGS) entry which is preliminary data.</text>
</comment>